<reference evidence="4" key="1">
    <citation type="submission" date="2016-10" db="EMBL/GenBank/DDBJ databases">
        <authorList>
            <person name="Varghese N."/>
            <person name="Submissions S."/>
        </authorList>
    </citation>
    <scope>NUCLEOTIDE SEQUENCE [LARGE SCALE GENOMIC DNA]</scope>
    <source>
        <strain evidence="4">CGMCC 1.10697</strain>
    </source>
</reference>
<reference evidence="2 5" key="3">
    <citation type="submission" date="2017-12" db="EMBL/GenBank/DDBJ databases">
        <title>Pharmacopeia of the Arctic Ocean.</title>
        <authorList>
            <person name="Collins E."/>
            <person name="Ducluzeau A.-L."/>
        </authorList>
    </citation>
    <scope>NUCLEOTIDE SEQUENCE [LARGE SCALE GENOMIC DNA]</scope>
    <source>
        <strain evidence="2 5">DSM 23325</strain>
    </source>
</reference>
<evidence type="ECO:0008006" key="6">
    <source>
        <dbReference type="Google" id="ProtNLM"/>
    </source>
</evidence>
<evidence type="ECO:0000313" key="4">
    <source>
        <dbReference type="Proteomes" id="UP000199113"/>
    </source>
</evidence>
<dbReference type="EMBL" id="FOKC01000014">
    <property type="protein sequence ID" value="SFB45758.1"/>
    <property type="molecule type" value="Genomic_DNA"/>
</dbReference>
<dbReference type="AlphaFoldDB" id="A0A1I1BAM2"/>
<dbReference type="GO" id="GO:0008237">
    <property type="term" value="F:metallopeptidase activity"/>
    <property type="evidence" value="ECO:0007669"/>
    <property type="project" value="InterPro"/>
</dbReference>
<name>A0A1I1BAM2_9ACTN</name>
<dbReference type="SUPFAM" id="SSF55486">
    <property type="entry name" value="Metalloproteases ('zincins'), catalytic domain"/>
    <property type="match status" value="1"/>
</dbReference>
<evidence type="ECO:0000256" key="1">
    <source>
        <dbReference type="SAM" id="SignalP"/>
    </source>
</evidence>
<dbReference type="Proteomes" id="UP000233565">
    <property type="component" value="Unassembled WGS sequence"/>
</dbReference>
<feature type="signal peptide" evidence="1">
    <location>
        <begin position="1"/>
        <end position="38"/>
    </location>
</feature>
<evidence type="ECO:0000313" key="3">
    <source>
        <dbReference type="EMBL" id="SFB45758.1"/>
    </source>
</evidence>
<dbReference type="EMBL" id="PJBV01000015">
    <property type="protein sequence ID" value="PKH41335.1"/>
    <property type="molecule type" value="Genomic_DNA"/>
</dbReference>
<evidence type="ECO:0000313" key="5">
    <source>
        <dbReference type="Proteomes" id="UP000233565"/>
    </source>
</evidence>
<feature type="chain" id="PRO_5011749916" description="Matrixin" evidence="1">
    <location>
        <begin position="39"/>
        <end position="361"/>
    </location>
</feature>
<keyword evidence="5" id="KW-1185">Reference proteome</keyword>
<proteinExistence type="predicted"/>
<protein>
    <recommendedName>
        <fullName evidence="6">Matrixin</fullName>
    </recommendedName>
</protein>
<sequence length="361" mass="38814">MGSVTRMHRLPRPPVLAAVAMLSTSVLTVSLLAAPAEAAPRKTRLSGTPSVDVATPGGAVAMSGTVKDKGKQKRTVVLEQKIASGWRKVDKVRSSRSGAYAITVPTDWFYSTKLRTRVVKTRKFRGDTSRAHRMSVVPAYVPLGSPSSWAPLSRYGERFNPCRTVTYGINTSRATPDAATVSAGIQNTMALVSQATGVRFRFKGETSAMPFDRRFKGKDPQLVFAFTTDADTKLDLGPTVAARGGSDRTRWARNARGKRILQTIHGGVIYDLDDTATMTAAQFQQLTLHEVGHAMGLGHVGPTDQYMTAGAELYDLPLSYQAGDLNGLSKVGLQAGCIRPLRSRGKAVLGRLPVPVATTLD</sequence>
<dbReference type="InterPro" id="IPR024079">
    <property type="entry name" value="MetalloPept_cat_dom_sf"/>
</dbReference>
<dbReference type="Gene3D" id="3.40.390.10">
    <property type="entry name" value="Collagenase (Catalytic Domain)"/>
    <property type="match status" value="1"/>
</dbReference>
<keyword evidence="1" id="KW-0732">Signal</keyword>
<organism evidence="3 4">
    <name type="scientific">Nocardioides alpinus</name>
    <dbReference type="NCBI Taxonomy" id="748909"/>
    <lineage>
        <taxon>Bacteria</taxon>
        <taxon>Bacillati</taxon>
        <taxon>Actinomycetota</taxon>
        <taxon>Actinomycetes</taxon>
        <taxon>Propionibacteriales</taxon>
        <taxon>Nocardioidaceae</taxon>
        <taxon>Nocardioides</taxon>
    </lineage>
</organism>
<gene>
    <name evidence="2" type="ORF">CXG46_09595</name>
    <name evidence="3" type="ORF">SAMN05192575_11452</name>
</gene>
<accession>A0A1I1BAM2</accession>
<evidence type="ECO:0000313" key="2">
    <source>
        <dbReference type="EMBL" id="PKH41335.1"/>
    </source>
</evidence>
<dbReference type="STRING" id="748909.SAMN05192575_11452"/>
<reference evidence="3" key="2">
    <citation type="submission" date="2016-10" db="EMBL/GenBank/DDBJ databases">
        <authorList>
            <person name="de Groot N.N."/>
        </authorList>
    </citation>
    <scope>NUCLEOTIDE SEQUENCE [LARGE SCALE GENOMIC DNA]</scope>
    <source>
        <strain evidence="3">CGMCC 1.10697</strain>
    </source>
</reference>
<dbReference type="Proteomes" id="UP000199113">
    <property type="component" value="Unassembled WGS sequence"/>
</dbReference>